<comment type="caution">
    <text evidence="2">The sequence shown here is derived from an EMBL/GenBank/DDBJ whole genome shotgun (WGS) entry which is preliminary data.</text>
</comment>
<evidence type="ECO:0000313" key="2">
    <source>
        <dbReference type="EMBL" id="CAF9918894.1"/>
    </source>
</evidence>
<name>A0A8H3IMA9_9LECA</name>
<protein>
    <submittedName>
        <fullName evidence="2">Uncharacterized protein</fullName>
    </submittedName>
</protein>
<dbReference type="EMBL" id="CAJPDS010000023">
    <property type="protein sequence ID" value="CAF9918894.1"/>
    <property type="molecule type" value="Genomic_DNA"/>
</dbReference>
<reference evidence="2" key="1">
    <citation type="submission" date="2021-03" db="EMBL/GenBank/DDBJ databases">
        <authorList>
            <person name="Tagirdzhanova G."/>
        </authorList>
    </citation>
    <scope>NUCLEOTIDE SEQUENCE</scope>
</reference>
<organism evidence="2 3">
    <name type="scientific">Heterodermia speciosa</name>
    <dbReference type="NCBI Taxonomy" id="116794"/>
    <lineage>
        <taxon>Eukaryota</taxon>
        <taxon>Fungi</taxon>
        <taxon>Dikarya</taxon>
        <taxon>Ascomycota</taxon>
        <taxon>Pezizomycotina</taxon>
        <taxon>Lecanoromycetes</taxon>
        <taxon>OSLEUM clade</taxon>
        <taxon>Lecanoromycetidae</taxon>
        <taxon>Caliciales</taxon>
        <taxon>Physciaceae</taxon>
        <taxon>Heterodermia</taxon>
    </lineage>
</organism>
<evidence type="ECO:0000256" key="1">
    <source>
        <dbReference type="SAM" id="MobiDB-lite"/>
    </source>
</evidence>
<dbReference type="OrthoDB" id="5404004at2759"/>
<dbReference type="AlphaFoldDB" id="A0A8H3IMA9"/>
<dbReference type="Proteomes" id="UP000664521">
    <property type="component" value="Unassembled WGS sequence"/>
</dbReference>
<sequence>MEVEKPSGTKWRNLGGLFGKKTADTNTSPSVLFYQAEPLDRGGRVQQPPLQEQQQPIQHAQSRETTKARCLWSPESDSSYMVESAPPHSLSVKSDKGGSGDRRKKRSLRKRLGKVQIEPSSNMTFSPLALMSHKLQEREETSPMPPPKDRAIMEEPATLKLHGGSLLEVEIPSIQLERFSIMFDDLLHPQPQAAMLVHRGRQRPELGIADDDGPNQVGVQYPVAALILKV</sequence>
<feature type="compositionally biased region" description="Basic residues" evidence="1">
    <location>
        <begin position="102"/>
        <end position="113"/>
    </location>
</feature>
<proteinExistence type="predicted"/>
<accession>A0A8H3IMA9</accession>
<feature type="compositionally biased region" description="Low complexity" evidence="1">
    <location>
        <begin position="46"/>
        <end position="60"/>
    </location>
</feature>
<keyword evidence="3" id="KW-1185">Reference proteome</keyword>
<gene>
    <name evidence="2" type="ORF">HETSPECPRED_003858</name>
</gene>
<evidence type="ECO:0000313" key="3">
    <source>
        <dbReference type="Proteomes" id="UP000664521"/>
    </source>
</evidence>
<feature type="region of interest" description="Disordered" evidence="1">
    <location>
        <begin position="1"/>
        <end position="119"/>
    </location>
</feature>